<protein>
    <submittedName>
        <fullName evidence="2">Uncharacterized protein</fullName>
    </submittedName>
</protein>
<feature type="compositionally biased region" description="Gly residues" evidence="1">
    <location>
        <begin position="69"/>
        <end position="88"/>
    </location>
</feature>
<accession>H2C8I8</accession>
<feature type="region of interest" description="Disordered" evidence="1">
    <location>
        <begin position="68"/>
        <end position="93"/>
    </location>
</feature>
<dbReference type="Proteomes" id="UP000003980">
    <property type="component" value="Unassembled WGS sequence"/>
</dbReference>
<evidence type="ECO:0000313" key="2">
    <source>
        <dbReference type="EMBL" id="EHP68464.1"/>
    </source>
</evidence>
<evidence type="ECO:0000256" key="1">
    <source>
        <dbReference type="SAM" id="MobiDB-lite"/>
    </source>
</evidence>
<feature type="region of interest" description="Disordered" evidence="1">
    <location>
        <begin position="179"/>
        <end position="203"/>
    </location>
</feature>
<organism evidence="2 3">
    <name type="scientific">Metallosphaera yellowstonensis MK1</name>
    <dbReference type="NCBI Taxonomy" id="671065"/>
    <lineage>
        <taxon>Archaea</taxon>
        <taxon>Thermoproteota</taxon>
        <taxon>Thermoprotei</taxon>
        <taxon>Sulfolobales</taxon>
        <taxon>Sulfolobaceae</taxon>
        <taxon>Metallosphaera</taxon>
    </lineage>
</organism>
<keyword evidence="3" id="KW-1185">Reference proteome</keyword>
<feature type="compositionally biased region" description="Low complexity" evidence="1">
    <location>
        <begin position="179"/>
        <end position="193"/>
    </location>
</feature>
<evidence type="ECO:0000313" key="3">
    <source>
        <dbReference type="Proteomes" id="UP000003980"/>
    </source>
</evidence>
<dbReference type="HOGENOM" id="CLU_075479_1_0_2"/>
<sequence length="203" mass="22755">MKLNYVLSTFAAFLNVDTLTLRALILTVVWQCSYMDVWGYYEHDQMVRWFLGRPLSKSELHRRAKRLGGKGGLPGVRQGAGGGAGEAGGLPAQQRHPREALGCRLVRGGGPLRQDDRETLRKKFEVSLRQGKVREAAELLYLVLRSKVGRRFKGEFTKKRNRSHFGFKVLVAISPPCLSTGSRSSWPTSRTTRSPPPCQDTRS</sequence>
<gene>
    <name evidence="2" type="ORF">MetMK1DRAFT_00028980</name>
</gene>
<dbReference type="eggNOG" id="arCOG09915">
    <property type="taxonomic scope" value="Archaea"/>
</dbReference>
<proteinExistence type="predicted"/>
<dbReference type="AlphaFoldDB" id="H2C8I8"/>
<dbReference type="EMBL" id="JH597770">
    <property type="protein sequence ID" value="EHP68464.1"/>
    <property type="molecule type" value="Genomic_DNA"/>
</dbReference>
<feature type="compositionally biased region" description="Pro residues" evidence="1">
    <location>
        <begin position="194"/>
        <end position="203"/>
    </location>
</feature>
<reference evidence="2 3" key="1">
    <citation type="submission" date="2012-01" db="EMBL/GenBank/DDBJ databases">
        <title>Improved High-Quality Draft sequence of Metallosphaera yellowstonensis MK1.</title>
        <authorList>
            <consortium name="US DOE Joint Genome Institute"/>
            <person name="Lucas S."/>
            <person name="Han J."/>
            <person name="Cheng J.-F."/>
            <person name="Goodwin L."/>
            <person name="Pitluck S."/>
            <person name="Peters L."/>
            <person name="Teshima H."/>
            <person name="Detter J.C."/>
            <person name="Han C."/>
            <person name="Tapia R."/>
            <person name="Land M."/>
            <person name="Hauser L."/>
            <person name="Kyrpides N."/>
            <person name="Kozubal M."/>
            <person name="Macur R.E."/>
            <person name="Jay Z."/>
            <person name="Inskeep W."/>
            <person name="Woyke T."/>
        </authorList>
    </citation>
    <scope>NUCLEOTIDE SEQUENCE [LARGE SCALE GENOMIC DNA]</scope>
    <source>
        <strain evidence="2 3">MK1</strain>
    </source>
</reference>
<name>H2C8I8_9CREN</name>